<dbReference type="Proteomes" id="UP000237749">
    <property type="component" value="Unassembled WGS sequence"/>
</dbReference>
<feature type="transmembrane region" description="Helical" evidence="8">
    <location>
        <begin position="284"/>
        <end position="304"/>
    </location>
</feature>
<dbReference type="SUPFAM" id="SSF81345">
    <property type="entry name" value="ABC transporter involved in vitamin B12 uptake, BtuC"/>
    <property type="match status" value="1"/>
</dbReference>
<feature type="transmembrane region" description="Helical" evidence="8">
    <location>
        <begin position="239"/>
        <end position="272"/>
    </location>
</feature>
<dbReference type="Pfam" id="PF01032">
    <property type="entry name" value="FecCD"/>
    <property type="match status" value="1"/>
</dbReference>
<dbReference type="RefSeq" id="WP_104438966.1">
    <property type="nucleotide sequence ID" value="NZ_PTJA01000014.1"/>
</dbReference>
<keyword evidence="7 8" id="KW-0472">Membrane</keyword>
<keyword evidence="6 8" id="KW-1133">Transmembrane helix</keyword>
<evidence type="ECO:0000256" key="4">
    <source>
        <dbReference type="ARBA" id="ARBA00022475"/>
    </source>
</evidence>
<proteinExistence type="inferred from homology"/>
<dbReference type="PANTHER" id="PTHR30472:SF25">
    <property type="entry name" value="ABC TRANSPORTER PERMEASE PROTEIN MJ0876-RELATED"/>
    <property type="match status" value="1"/>
</dbReference>
<dbReference type="PANTHER" id="PTHR30472">
    <property type="entry name" value="FERRIC ENTEROBACTIN TRANSPORT SYSTEM PERMEASE PROTEIN"/>
    <property type="match status" value="1"/>
</dbReference>
<comment type="subcellular location">
    <subcellularLocation>
        <location evidence="1">Cell membrane</location>
        <topology evidence="1">Multi-pass membrane protein</topology>
    </subcellularLocation>
</comment>
<evidence type="ECO:0000256" key="2">
    <source>
        <dbReference type="ARBA" id="ARBA00007935"/>
    </source>
</evidence>
<keyword evidence="10" id="KW-1185">Reference proteome</keyword>
<dbReference type="InterPro" id="IPR037294">
    <property type="entry name" value="ABC_BtuC-like"/>
</dbReference>
<feature type="transmembrane region" description="Helical" evidence="8">
    <location>
        <begin position="71"/>
        <end position="88"/>
    </location>
</feature>
<evidence type="ECO:0000256" key="6">
    <source>
        <dbReference type="ARBA" id="ARBA00022989"/>
    </source>
</evidence>
<dbReference type="Gene3D" id="1.10.3470.10">
    <property type="entry name" value="ABC transporter involved in vitamin B12 uptake, BtuC"/>
    <property type="match status" value="1"/>
</dbReference>
<organism evidence="9 10">
    <name type="scientific">Lacrimispora xylanisolvens</name>
    <dbReference type="NCBI Taxonomy" id="384636"/>
    <lineage>
        <taxon>Bacteria</taxon>
        <taxon>Bacillati</taxon>
        <taxon>Bacillota</taxon>
        <taxon>Clostridia</taxon>
        <taxon>Lachnospirales</taxon>
        <taxon>Lachnospiraceae</taxon>
        <taxon>Lacrimispora</taxon>
    </lineage>
</organism>
<dbReference type="FunFam" id="1.10.3470.10:FF:000001">
    <property type="entry name" value="Vitamin B12 ABC transporter permease BtuC"/>
    <property type="match status" value="1"/>
</dbReference>
<feature type="transmembrane region" description="Helical" evidence="8">
    <location>
        <begin position="125"/>
        <end position="146"/>
    </location>
</feature>
<dbReference type="GO" id="GO:0005886">
    <property type="term" value="C:plasma membrane"/>
    <property type="evidence" value="ECO:0007669"/>
    <property type="project" value="UniProtKB-SubCell"/>
</dbReference>
<sequence>MVTFLKFLAAADKKGWRLLVISFLFLTVSVLLGLFSGASYIPPTVLFKVLSSGCTQDPVYRIFMTVRLPRVMGALLAGSGLAVSGSILQTVFHNPLASPNIIGVNAGAGLFVLICSILFPGARDLIPFAAFLGGLLASVLILLIAMTGRMSQLLLVLTGFVINSLFTAGMNGVLILFPDAYVGAGNFLAGGLSGITTAMLIYPSFGILGGILLSLCFAKGLNHLGLGAERASALGMNVPLIRGLAIVIAAALAGAAVSFAGLIGFVGLIIPHGVKLLIGTDNRFVLPGSALLGGMLVILCDLFARTLFAPYELPVGIILSFMGCPFFLYLILKNRNRRDMEC</sequence>
<keyword evidence="4" id="KW-1003">Cell membrane</keyword>
<feature type="transmembrane region" description="Helical" evidence="8">
    <location>
        <begin position="153"/>
        <end position="177"/>
    </location>
</feature>
<reference evidence="9 10" key="1">
    <citation type="submission" date="2018-02" db="EMBL/GenBank/DDBJ databases">
        <title>Genomic Encyclopedia of Archaeal and Bacterial Type Strains, Phase II (KMG-II): from individual species to whole genera.</title>
        <authorList>
            <person name="Goeker M."/>
        </authorList>
    </citation>
    <scope>NUCLEOTIDE SEQUENCE [LARGE SCALE GENOMIC DNA]</scope>
    <source>
        <strain evidence="9 10">DSM 3808</strain>
    </source>
</reference>
<accession>A0A2S6HMA8</accession>
<feature type="transmembrane region" description="Helical" evidence="8">
    <location>
        <begin position="311"/>
        <end position="332"/>
    </location>
</feature>
<dbReference type="OrthoDB" id="9811721at2"/>
<dbReference type="AlphaFoldDB" id="A0A2S6HMA8"/>
<feature type="transmembrane region" description="Helical" evidence="8">
    <location>
        <begin position="197"/>
        <end position="218"/>
    </location>
</feature>
<gene>
    <name evidence="9" type="ORF">BXY41_11460</name>
</gene>
<evidence type="ECO:0000256" key="5">
    <source>
        <dbReference type="ARBA" id="ARBA00022692"/>
    </source>
</evidence>
<name>A0A2S6HMA8_9FIRM</name>
<dbReference type="CDD" id="cd06550">
    <property type="entry name" value="TM_ABC_iron-siderophores_like"/>
    <property type="match status" value="1"/>
</dbReference>
<protein>
    <submittedName>
        <fullName evidence="9">Iron complex transport system permease protein</fullName>
    </submittedName>
</protein>
<evidence type="ECO:0000256" key="7">
    <source>
        <dbReference type="ARBA" id="ARBA00023136"/>
    </source>
</evidence>
<feature type="transmembrane region" description="Helical" evidence="8">
    <location>
        <begin position="100"/>
        <end position="119"/>
    </location>
</feature>
<dbReference type="InterPro" id="IPR000522">
    <property type="entry name" value="ABC_transptr_permease_BtuC"/>
</dbReference>
<evidence type="ECO:0000313" key="10">
    <source>
        <dbReference type="Proteomes" id="UP000237749"/>
    </source>
</evidence>
<keyword evidence="3" id="KW-0813">Transport</keyword>
<evidence type="ECO:0000256" key="3">
    <source>
        <dbReference type="ARBA" id="ARBA00022448"/>
    </source>
</evidence>
<feature type="transmembrane region" description="Helical" evidence="8">
    <location>
        <begin position="16"/>
        <end position="41"/>
    </location>
</feature>
<evidence type="ECO:0000313" key="9">
    <source>
        <dbReference type="EMBL" id="PPK78557.1"/>
    </source>
</evidence>
<comment type="similarity">
    <text evidence="2">Belongs to the binding-protein-dependent transport system permease family. FecCD subfamily.</text>
</comment>
<evidence type="ECO:0000256" key="1">
    <source>
        <dbReference type="ARBA" id="ARBA00004651"/>
    </source>
</evidence>
<comment type="caution">
    <text evidence="9">The sequence shown here is derived from an EMBL/GenBank/DDBJ whole genome shotgun (WGS) entry which is preliminary data.</text>
</comment>
<dbReference type="EMBL" id="PTJA01000014">
    <property type="protein sequence ID" value="PPK78557.1"/>
    <property type="molecule type" value="Genomic_DNA"/>
</dbReference>
<keyword evidence="5 8" id="KW-0812">Transmembrane</keyword>
<dbReference type="GO" id="GO:0022857">
    <property type="term" value="F:transmembrane transporter activity"/>
    <property type="evidence" value="ECO:0007669"/>
    <property type="project" value="InterPro"/>
</dbReference>
<evidence type="ECO:0000256" key="8">
    <source>
        <dbReference type="SAM" id="Phobius"/>
    </source>
</evidence>